<keyword evidence="1" id="KW-0175">Coiled coil</keyword>
<evidence type="ECO:0000313" key="4">
    <source>
        <dbReference type="EMBL" id="EGF96988.1"/>
    </source>
</evidence>
<accession>F4SED8</accession>
<feature type="compositionally biased region" description="Polar residues" evidence="2">
    <location>
        <begin position="12"/>
        <end position="31"/>
    </location>
</feature>
<proteinExistence type="predicted"/>
<keyword evidence="5" id="KW-1185">Reference proteome</keyword>
<evidence type="ECO:0000256" key="1">
    <source>
        <dbReference type="SAM" id="Coils"/>
    </source>
</evidence>
<organism evidence="5">
    <name type="scientific">Melampsora larici-populina (strain 98AG31 / pathotype 3-4-7)</name>
    <name type="common">Poplar leaf rust fungus</name>
    <dbReference type="NCBI Taxonomy" id="747676"/>
    <lineage>
        <taxon>Eukaryota</taxon>
        <taxon>Fungi</taxon>
        <taxon>Dikarya</taxon>
        <taxon>Basidiomycota</taxon>
        <taxon>Pucciniomycotina</taxon>
        <taxon>Pucciniomycetes</taxon>
        <taxon>Pucciniales</taxon>
        <taxon>Melampsoraceae</taxon>
        <taxon>Melampsora</taxon>
    </lineage>
</organism>
<feature type="coiled-coil region" evidence="1">
    <location>
        <begin position="101"/>
        <end position="128"/>
    </location>
</feature>
<dbReference type="STRING" id="747676.F4SED8"/>
<dbReference type="InParanoid" id="F4SED8"/>
<dbReference type="InterPro" id="IPR001878">
    <property type="entry name" value="Znf_CCHC"/>
</dbReference>
<dbReference type="VEuPathDB" id="FungiDB:MELLADRAFT_114685"/>
<sequence length="395" mass="44446">MPPISPSPFSINNLLNPSEDTGTQGSMARSQNWAEEMEFEESMRGSMVEETTPTLSPNPGLETLWNTLLKRKDVNGSLTLSDNETKLISSLIKSSIHEASANKAANTITTLTQKLNDIQKTVNNLLRTQKTQQEVKSWAQVAKGNIITIAINKALKEIDAKIEEELIQVKGVTRLQSGDLRIYAKSRIMTKWLFENKHKWTHRADPLLVTPPSKYPVILHSIPTYFEATDNFFKTELCKENGIEEIKVQSIKWLGRPKEDGKAHGSIILNLLDKEVAAKVEKGGLFLQSMYLPGAKYNRPPMQCYRCLEMNHSARFCPNEPLCSKCGGSHESRTCPIEDTDLRCAKCWNAAKENTDGELPNSADEKFAHSVFSSICPMKNDLAPQSRRFYMNKKL</sequence>
<dbReference type="OrthoDB" id="2506424at2759"/>
<dbReference type="RefSeq" id="XP_007419744.1">
    <property type="nucleotide sequence ID" value="XM_007419682.1"/>
</dbReference>
<dbReference type="SMART" id="SM00343">
    <property type="entry name" value="ZnF_C2HC"/>
    <property type="match status" value="2"/>
</dbReference>
<evidence type="ECO:0000259" key="3">
    <source>
        <dbReference type="SMART" id="SM00343"/>
    </source>
</evidence>
<protein>
    <recommendedName>
        <fullName evidence="3">CCHC-type domain-containing protein</fullName>
    </recommendedName>
</protein>
<dbReference type="GO" id="GO:0003676">
    <property type="term" value="F:nucleic acid binding"/>
    <property type="evidence" value="ECO:0007669"/>
    <property type="project" value="InterPro"/>
</dbReference>
<gene>
    <name evidence="4" type="ORF">MELLADRAFT_114685</name>
</gene>
<dbReference type="GeneID" id="18925432"/>
<dbReference type="Gene3D" id="4.10.60.10">
    <property type="entry name" value="Zinc finger, CCHC-type"/>
    <property type="match status" value="1"/>
</dbReference>
<reference evidence="5" key="1">
    <citation type="journal article" date="2011" name="Proc. Natl. Acad. Sci. U.S.A.">
        <title>Obligate biotrophy features unraveled by the genomic analysis of rust fungi.</title>
        <authorList>
            <person name="Duplessis S."/>
            <person name="Cuomo C.A."/>
            <person name="Lin Y.-C."/>
            <person name="Aerts A."/>
            <person name="Tisserant E."/>
            <person name="Veneault-Fourrey C."/>
            <person name="Joly D.L."/>
            <person name="Hacquard S."/>
            <person name="Amselem J."/>
            <person name="Cantarel B.L."/>
            <person name="Chiu R."/>
            <person name="Coutinho P.M."/>
            <person name="Feau N."/>
            <person name="Field M."/>
            <person name="Frey P."/>
            <person name="Gelhaye E."/>
            <person name="Goldberg J."/>
            <person name="Grabherr M.G."/>
            <person name="Kodira C.D."/>
            <person name="Kohler A."/>
            <person name="Kuees U."/>
            <person name="Lindquist E.A."/>
            <person name="Lucas S.M."/>
            <person name="Mago R."/>
            <person name="Mauceli E."/>
            <person name="Morin E."/>
            <person name="Murat C."/>
            <person name="Pangilinan J.L."/>
            <person name="Park R."/>
            <person name="Pearson M."/>
            <person name="Quesneville H."/>
            <person name="Rouhier N."/>
            <person name="Sakthikumar S."/>
            <person name="Salamov A.A."/>
            <person name="Schmutz J."/>
            <person name="Selles B."/>
            <person name="Shapiro H."/>
            <person name="Tanguay P."/>
            <person name="Tuskan G.A."/>
            <person name="Henrissat B."/>
            <person name="Van de Peer Y."/>
            <person name="Rouze P."/>
            <person name="Ellis J.G."/>
            <person name="Dodds P.N."/>
            <person name="Schein J.E."/>
            <person name="Zhong S."/>
            <person name="Hamelin R.C."/>
            <person name="Grigoriev I.V."/>
            <person name="Szabo L.J."/>
            <person name="Martin F."/>
        </authorList>
    </citation>
    <scope>NUCLEOTIDE SEQUENCE [LARGE SCALE GENOMIC DNA]</scope>
    <source>
        <strain evidence="5">98AG31 / pathotype 3-4-7</strain>
    </source>
</reference>
<dbReference type="GO" id="GO:0008270">
    <property type="term" value="F:zinc ion binding"/>
    <property type="evidence" value="ECO:0007669"/>
    <property type="project" value="InterPro"/>
</dbReference>
<feature type="domain" description="CCHC-type" evidence="3">
    <location>
        <begin position="303"/>
        <end position="319"/>
    </location>
</feature>
<name>F4SED8_MELLP</name>
<dbReference type="KEGG" id="mlr:MELLADRAFT_114685"/>
<feature type="domain" description="CCHC-type" evidence="3">
    <location>
        <begin position="322"/>
        <end position="337"/>
    </location>
</feature>
<dbReference type="HOGENOM" id="CLU_698462_0_0_1"/>
<dbReference type="AlphaFoldDB" id="F4SED8"/>
<evidence type="ECO:0000313" key="5">
    <source>
        <dbReference type="Proteomes" id="UP000001072"/>
    </source>
</evidence>
<feature type="region of interest" description="Disordered" evidence="2">
    <location>
        <begin position="1"/>
        <end position="31"/>
    </location>
</feature>
<dbReference type="Proteomes" id="UP000001072">
    <property type="component" value="Unassembled WGS sequence"/>
</dbReference>
<evidence type="ECO:0000256" key="2">
    <source>
        <dbReference type="SAM" id="MobiDB-lite"/>
    </source>
</evidence>
<dbReference type="EMBL" id="GL883421">
    <property type="protein sequence ID" value="EGF96988.1"/>
    <property type="molecule type" value="Genomic_DNA"/>
</dbReference>